<feature type="region of interest" description="Disordered" evidence="1">
    <location>
        <begin position="1"/>
        <end position="22"/>
    </location>
</feature>
<proteinExistence type="predicted"/>
<sequence length="65" mass="6879">MRAGPDQRHRLRGGPQPGKHDWPFADQAFVRALPWLAGQLDTPQAPRISLPGAGGAAAQVVTAGR</sequence>
<organism evidence="2 3">
    <name type="scientific">Mycobacterium kansasii</name>
    <dbReference type="NCBI Taxonomy" id="1768"/>
    <lineage>
        <taxon>Bacteria</taxon>
        <taxon>Bacillati</taxon>
        <taxon>Actinomycetota</taxon>
        <taxon>Actinomycetes</taxon>
        <taxon>Mycobacteriales</taxon>
        <taxon>Mycobacteriaceae</taxon>
        <taxon>Mycobacterium</taxon>
    </lineage>
</organism>
<dbReference type="Proteomes" id="UP000189229">
    <property type="component" value="Unassembled WGS sequence"/>
</dbReference>
<evidence type="ECO:0000256" key="1">
    <source>
        <dbReference type="SAM" id="MobiDB-lite"/>
    </source>
</evidence>
<evidence type="ECO:0000313" key="3">
    <source>
        <dbReference type="Proteomes" id="UP000189229"/>
    </source>
</evidence>
<reference evidence="2 3" key="1">
    <citation type="submission" date="2017-02" db="EMBL/GenBank/DDBJ databases">
        <title>Complete genome sequences of Mycobacterium kansasii strains isolated from rhesus macaques.</title>
        <authorList>
            <person name="Panda A."/>
            <person name="Nagaraj S."/>
            <person name="Zhao X."/>
            <person name="Tettelin H."/>
            <person name="Detolla L.J."/>
        </authorList>
    </citation>
    <scope>NUCLEOTIDE SEQUENCE [LARGE SCALE GENOMIC DNA]</scope>
    <source>
        <strain evidence="2 3">11-3813</strain>
    </source>
</reference>
<dbReference type="EMBL" id="MVBM01000009">
    <property type="protein sequence ID" value="OOK66653.1"/>
    <property type="molecule type" value="Genomic_DNA"/>
</dbReference>
<name>A0A1V3WI40_MYCKA</name>
<dbReference type="AlphaFoldDB" id="A0A1V3WI40"/>
<accession>A0A1V3WI40</accession>
<comment type="caution">
    <text evidence="2">The sequence shown here is derived from an EMBL/GenBank/DDBJ whole genome shotgun (WGS) entry which is preliminary data.</text>
</comment>
<gene>
    <name evidence="2" type="ORF">BZL30_8076</name>
</gene>
<protein>
    <submittedName>
        <fullName evidence="2">Conserved membrane domain protein</fullName>
    </submittedName>
</protein>
<evidence type="ECO:0000313" key="2">
    <source>
        <dbReference type="EMBL" id="OOK66653.1"/>
    </source>
</evidence>